<accession>A0AAU7CPP9</accession>
<evidence type="ECO:0000313" key="2">
    <source>
        <dbReference type="EMBL" id="XBH06902.1"/>
    </source>
</evidence>
<name>A0AAU7CPP9_9BACT</name>
<organism evidence="2">
    <name type="scientific">Singulisphaera sp. Ch08</name>
    <dbReference type="NCBI Taxonomy" id="3120278"/>
    <lineage>
        <taxon>Bacteria</taxon>
        <taxon>Pseudomonadati</taxon>
        <taxon>Planctomycetota</taxon>
        <taxon>Planctomycetia</taxon>
        <taxon>Isosphaerales</taxon>
        <taxon>Isosphaeraceae</taxon>
        <taxon>Singulisphaera</taxon>
    </lineage>
</organism>
<evidence type="ECO:0008006" key="3">
    <source>
        <dbReference type="Google" id="ProtNLM"/>
    </source>
</evidence>
<evidence type="ECO:0000256" key="1">
    <source>
        <dbReference type="SAM" id="MobiDB-lite"/>
    </source>
</evidence>
<protein>
    <recommendedName>
        <fullName evidence="3">DUF4177 domain-containing protein</fullName>
    </recommendedName>
</protein>
<sequence length="103" mass="11866">MLWEYHRLSVDGPNVENALQNLGQEGWELVAVIPETRIFFGFQCFFKRPIATNTPQQPQPPERNTEAKRLDPYSSVRTNPLGRSSREGDSHSPESLARLSWKR</sequence>
<dbReference type="EMBL" id="CP155447">
    <property type="protein sequence ID" value="XBH06902.1"/>
    <property type="molecule type" value="Genomic_DNA"/>
</dbReference>
<proteinExistence type="predicted"/>
<reference evidence="2" key="1">
    <citation type="submission" date="2024-05" db="EMBL/GenBank/DDBJ databases">
        <title>Planctomycetes of the genus Singulisphaera possess chitinolytic capabilities.</title>
        <authorList>
            <person name="Ivanova A."/>
        </authorList>
    </citation>
    <scope>NUCLEOTIDE SEQUENCE</scope>
    <source>
        <strain evidence="2">Ch08T</strain>
    </source>
</reference>
<dbReference type="RefSeq" id="WP_406699750.1">
    <property type="nucleotide sequence ID" value="NZ_CP155447.1"/>
</dbReference>
<feature type="region of interest" description="Disordered" evidence="1">
    <location>
        <begin position="51"/>
        <end position="103"/>
    </location>
</feature>
<dbReference type="AlphaFoldDB" id="A0AAU7CPP9"/>
<gene>
    <name evidence="2" type="ORF">V5E97_12910</name>
</gene>